<feature type="region of interest" description="Disordered" evidence="1">
    <location>
        <begin position="1"/>
        <end position="57"/>
    </location>
</feature>
<name>A0ABN3R0K6_9ACTN</name>
<proteinExistence type="predicted"/>
<reference evidence="2 3" key="1">
    <citation type="journal article" date="2019" name="Int. J. Syst. Evol. Microbiol.">
        <title>The Global Catalogue of Microorganisms (GCM) 10K type strain sequencing project: providing services to taxonomists for standard genome sequencing and annotation.</title>
        <authorList>
            <consortium name="The Broad Institute Genomics Platform"/>
            <consortium name="The Broad Institute Genome Sequencing Center for Infectious Disease"/>
            <person name="Wu L."/>
            <person name="Ma J."/>
        </authorList>
    </citation>
    <scope>NUCLEOTIDE SEQUENCE [LARGE SCALE GENOMIC DNA]</scope>
    <source>
        <strain evidence="2 3">JCM 16373</strain>
    </source>
</reference>
<dbReference type="Proteomes" id="UP001501447">
    <property type="component" value="Unassembled WGS sequence"/>
</dbReference>
<accession>A0ABN3R0K6</accession>
<keyword evidence="3" id="KW-1185">Reference proteome</keyword>
<evidence type="ECO:0000313" key="2">
    <source>
        <dbReference type="EMBL" id="GAA2640002.1"/>
    </source>
</evidence>
<comment type="caution">
    <text evidence="2">The sequence shown here is derived from an EMBL/GenBank/DDBJ whole genome shotgun (WGS) entry which is preliminary data.</text>
</comment>
<feature type="compositionally biased region" description="Polar residues" evidence="1">
    <location>
        <begin position="21"/>
        <end position="38"/>
    </location>
</feature>
<evidence type="ECO:0000256" key="1">
    <source>
        <dbReference type="SAM" id="MobiDB-lite"/>
    </source>
</evidence>
<gene>
    <name evidence="2" type="ORF">GCM10009863_66450</name>
</gene>
<evidence type="ECO:0000313" key="3">
    <source>
        <dbReference type="Proteomes" id="UP001501447"/>
    </source>
</evidence>
<sequence length="99" mass="10798">MEFVDTDSYAGGCGTAEHPQGVSSEDAQTDCGRQQITRKLNGHGPGNPLRRAGEDPSSARVFEGACRILCPVRRAPERWRATGNPKKIRNVPVRSPRLV</sequence>
<dbReference type="EMBL" id="BAAARJ010000037">
    <property type="protein sequence ID" value="GAA2640002.1"/>
    <property type="molecule type" value="Genomic_DNA"/>
</dbReference>
<organism evidence="2 3">
    <name type="scientific">Streptomyces axinellae</name>
    <dbReference type="NCBI Taxonomy" id="552788"/>
    <lineage>
        <taxon>Bacteria</taxon>
        <taxon>Bacillati</taxon>
        <taxon>Actinomycetota</taxon>
        <taxon>Actinomycetes</taxon>
        <taxon>Kitasatosporales</taxon>
        <taxon>Streptomycetaceae</taxon>
        <taxon>Streptomyces</taxon>
    </lineage>
</organism>
<protein>
    <submittedName>
        <fullName evidence="2">Uncharacterized protein</fullName>
    </submittedName>
</protein>